<feature type="domain" description="SAM" evidence="4">
    <location>
        <begin position="309"/>
        <end position="372"/>
    </location>
</feature>
<organism evidence="5 6">
    <name type="scientific">Brachionus calyciflorus</name>
    <dbReference type="NCBI Taxonomy" id="104777"/>
    <lineage>
        <taxon>Eukaryota</taxon>
        <taxon>Metazoa</taxon>
        <taxon>Spiralia</taxon>
        <taxon>Gnathifera</taxon>
        <taxon>Rotifera</taxon>
        <taxon>Eurotatoria</taxon>
        <taxon>Monogononta</taxon>
        <taxon>Pseudotrocha</taxon>
        <taxon>Ploima</taxon>
        <taxon>Brachionidae</taxon>
        <taxon>Brachionus</taxon>
    </lineage>
</organism>
<comment type="caution">
    <text evidence="5">The sequence shown here is derived from an EMBL/GenBank/DDBJ whole genome shotgun (WGS) entry which is preliminary data.</text>
</comment>
<proteinExistence type="predicted"/>
<evidence type="ECO:0000256" key="3">
    <source>
        <dbReference type="PROSITE-ProRule" id="PRU00023"/>
    </source>
</evidence>
<feature type="repeat" description="ANK" evidence="3">
    <location>
        <begin position="182"/>
        <end position="214"/>
    </location>
</feature>
<dbReference type="SUPFAM" id="SSF47769">
    <property type="entry name" value="SAM/Pointed domain"/>
    <property type="match status" value="1"/>
</dbReference>
<sequence length="510" mass="58939">MIPAGYESKKYHNKFDNYDDGSEFDDEEEGFVFDFNQKKNSNKEVNDVEEWDCHDATNSIKYEVNNNYFCDDAEYVLDDLKNAILSQNLNLVKEIIEKNNLDINCTLDSNWIPIMYAVSCGSYELTEYFIEKGADYNFDEDSYNLLMCACGCIDPSASERNLAKIIDLLVSKGADINQCDKYYQTPLMYVCRAGNTTLIDCLIKYDIDLNAKDDNEWTSLSHACSKGNYKCVHKLLRLGADPLICSIDYLYPHDIAEKYGFNDIKDLIQNYLKAKKIETLKQQNKLSEFFENDNENNFSSEDSFAPKKKENDEMEIFLNALKLSNLAKIFKQNNISMKDLLEYKEPDLKNVGIFDEYVRQLIVSEVKKFHHRNWLSSSLIPVKNDSTPSGHEAVAIISNISRNIDFVNQNIKYLMRNGTEENKGIFQDEYLNSCLYNETKNAFWNCNNLMGSLESFYNNVKKEINKVDTEPIDLIKPPERKKWYKDPVKMTALGTIALSGVMIIKTKFFS</sequence>
<dbReference type="Pfam" id="PF07647">
    <property type="entry name" value="SAM_2"/>
    <property type="match status" value="1"/>
</dbReference>
<name>A0A813QN43_9BILA</name>
<evidence type="ECO:0000256" key="2">
    <source>
        <dbReference type="ARBA" id="ARBA00023043"/>
    </source>
</evidence>
<keyword evidence="6" id="KW-1185">Reference proteome</keyword>
<dbReference type="EMBL" id="CAJNOC010000508">
    <property type="protein sequence ID" value="CAF0769908.1"/>
    <property type="molecule type" value="Genomic_DNA"/>
</dbReference>
<keyword evidence="2 3" id="KW-0040">ANK repeat</keyword>
<dbReference type="InterPro" id="IPR013761">
    <property type="entry name" value="SAM/pointed_sf"/>
</dbReference>
<dbReference type="Proteomes" id="UP000663879">
    <property type="component" value="Unassembled WGS sequence"/>
</dbReference>
<dbReference type="Gene3D" id="1.25.40.20">
    <property type="entry name" value="Ankyrin repeat-containing domain"/>
    <property type="match status" value="1"/>
</dbReference>
<dbReference type="PROSITE" id="PS50088">
    <property type="entry name" value="ANK_REPEAT"/>
    <property type="match status" value="2"/>
</dbReference>
<dbReference type="PANTHER" id="PTHR24198:SF165">
    <property type="entry name" value="ANKYRIN REPEAT-CONTAINING PROTEIN-RELATED"/>
    <property type="match status" value="1"/>
</dbReference>
<accession>A0A813QN43</accession>
<keyword evidence="1" id="KW-0677">Repeat</keyword>
<gene>
    <name evidence="5" type="ORF">OXX778_LOCUS4893</name>
</gene>
<dbReference type="PANTHER" id="PTHR24198">
    <property type="entry name" value="ANKYRIN REPEAT AND PROTEIN KINASE DOMAIN-CONTAINING PROTEIN"/>
    <property type="match status" value="1"/>
</dbReference>
<dbReference type="InterPro" id="IPR001660">
    <property type="entry name" value="SAM"/>
</dbReference>
<evidence type="ECO:0000313" key="6">
    <source>
        <dbReference type="Proteomes" id="UP000663879"/>
    </source>
</evidence>
<evidence type="ECO:0000259" key="4">
    <source>
        <dbReference type="PROSITE" id="PS50105"/>
    </source>
</evidence>
<dbReference type="AlphaFoldDB" id="A0A813QN43"/>
<dbReference type="Pfam" id="PF12796">
    <property type="entry name" value="Ank_2"/>
    <property type="match status" value="2"/>
</dbReference>
<reference evidence="5" key="1">
    <citation type="submission" date="2021-02" db="EMBL/GenBank/DDBJ databases">
        <authorList>
            <person name="Nowell W R."/>
        </authorList>
    </citation>
    <scope>NUCLEOTIDE SEQUENCE</scope>
    <source>
        <strain evidence="5">Ploen Becks lab</strain>
    </source>
</reference>
<dbReference type="SMART" id="SM00454">
    <property type="entry name" value="SAM"/>
    <property type="match status" value="1"/>
</dbReference>
<dbReference type="SMART" id="SM00248">
    <property type="entry name" value="ANK"/>
    <property type="match status" value="5"/>
</dbReference>
<dbReference type="PROSITE" id="PS50105">
    <property type="entry name" value="SAM_DOMAIN"/>
    <property type="match status" value="1"/>
</dbReference>
<dbReference type="OrthoDB" id="439236at2759"/>
<feature type="repeat" description="ANK" evidence="3">
    <location>
        <begin position="109"/>
        <end position="141"/>
    </location>
</feature>
<evidence type="ECO:0000313" key="5">
    <source>
        <dbReference type="EMBL" id="CAF0769908.1"/>
    </source>
</evidence>
<dbReference type="InterPro" id="IPR036770">
    <property type="entry name" value="Ankyrin_rpt-contain_sf"/>
</dbReference>
<dbReference type="InterPro" id="IPR002110">
    <property type="entry name" value="Ankyrin_rpt"/>
</dbReference>
<evidence type="ECO:0000256" key="1">
    <source>
        <dbReference type="ARBA" id="ARBA00022737"/>
    </source>
</evidence>
<protein>
    <recommendedName>
        <fullName evidence="4">SAM domain-containing protein</fullName>
    </recommendedName>
</protein>
<dbReference type="SUPFAM" id="SSF48403">
    <property type="entry name" value="Ankyrin repeat"/>
    <property type="match status" value="1"/>
</dbReference>
<dbReference type="Gene3D" id="1.10.150.50">
    <property type="entry name" value="Transcription Factor, Ets-1"/>
    <property type="match status" value="1"/>
</dbReference>